<feature type="domain" description="Glycosyltransferase 2-like" evidence="1">
    <location>
        <begin position="37"/>
        <end position="167"/>
    </location>
</feature>
<dbReference type="SUPFAM" id="SSF53448">
    <property type="entry name" value="Nucleotide-diphospho-sugar transferases"/>
    <property type="match status" value="1"/>
</dbReference>
<dbReference type="Proteomes" id="UP000501753">
    <property type="component" value="Chromosome"/>
</dbReference>
<evidence type="ECO:0000313" key="5">
    <source>
        <dbReference type="Proteomes" id="UP000501753"/>
    </source>
</evidence>
<reference evidence="3 5" key="1">
    <citation type="submission" date="2018-04" db="EMBL/GenBank/DDBJ databases">
        <title>Complete genome sequences of Streptomyces griseoviridis K61 and characterization of antagonistic properties of biological control agents.</title>
        <authorList>
            <person name="Mariita R.M."/>
            <person name="Sello J.K."/>
        </authorList>
    </citation>
    <scope>NUCLEOTIDE SEQUENCE [LARGE SCALE GENOMIC DNA]</scope>
    <source>
        <strain evidence="3 5">K61</strain>
    </source>
</reference>
<dbReference type="EMBL" id="CP029078">
    <property type="protein sequence ID" value="QCN89479.1"/>
    <property type="molecule type" value="Genomic_DNA"/>
</dbReference>
<evidence type="ECO:0000313" key="2">
    <source>
        <dbReference type="EMBL" id="AZS83665.1"/>
    </source>
</evidence>
<evidence type="ECO:0000259" key="1">
    <source>
        <dbReference type="Pfam" id="PF00535"/>
    </source>
</evidence>
<dbReference type="KEGG" id="sgd:ELQ87_04655"/>
<evidence type="ECO:0000313" key="4">
    <source>
        <dbReference type="Proteomes" id="UP000271291"/>
    </source>
</evidence>
<dbReference type="InterPro" id="IPR001173">
    <property type="entry name" value="Glyco_trans_2-like"/>
</dbReference>
<organism evidence="2 4">
    <name type="scientific">Streptomyces griseoviridis</name>
    <dbReference type="NCBI Taxonomy" id="45398"/>
    <lineage>
        <taxon>Bacteria</taxon>
        <taxon>Bacillati</taxon>
        <taxon>Actinomycetota</taxon>
        <taxon>Actinomycetes</taxon>
        <taxon>Kitasatosporales</taxon>
        <taxon>Streptomycetaceae</taxon>
        <taxon>Streptomyces</taxon>
    </lineage>
</organism>
<dbReference type="OrthoDB" id="9814639at2"/>
<name>A0A3S9Z7D7_STRGD</name>
<keyword evidence="5" id="KW-1185">Reference proteome</keyword>
<dbReference type="EMBL" id="CP034687">
    <property type="protein sequence ID" value="AZS83665.1"/>
    <property type="molecule type" value="Genomic_DNA"/>
</dbReference>
<dbReference type="AlphaFoldDB" id="A0A3S9Z7D7"/>
<dbReference type="InterPro" id="IPR029044">
    <property type="entry name" value="Nucleotide-diphossugar_trans"/>
</dbReference>
<keyword evidence="2" id="KW-0808">Transferase</keyword>
<dbReference type="Gene3D" id="3.90.550.10">
    <property type="entry name" value="Spore Coat Polysaccharide Biosynthesis Protein SpsA, Chain A"/>
    <property type="match status" value="1"/>
</dbReference>
<dbReference type="RefSeq" id="WP_127176576.1">
    <property type="nucleotide sequence ID" value="NZ_CP029078.1"/>
</dbReference>
<reference evidence="2 4" key="2">
    <citation type="submission" date="2018-12" db="EMBL/GenBank/DDBJ databases">
        <title>Streptomyces griseoviridis F1-27 complete genome.</title>
        <authorList>
            <person name="Mariita R.M."/>
            <person name="Sello J.K."/>
        </authorList>
    </citation>
    <scope>NUCLEOTIDE SEQUENCE [LARGE SCALE GENOMIC DNA]</scope>
    <source>
        <strain evidence="2 4">F1-27</strain>
    </source>
</reference>
<dbReference type="Proteomes" id="UP000271291">
    <property type="component" value="Chromosome"/>
</dbReference>
<dbReference type="GO" id="GO:0016740">
    <property type="term" value="F:transferase activity"/>
    <property type="evidence" value="ECO:0007669"/>
    <property type="project" value="UniProtKB-KW"/>
</dbReference>
<sequence length="512" mass="56626">MAKERPGRARGEVTGAEPVVEVLTENGQSGRDGTLTVGMATYDDYDGVYFTVMSLLLYHPEAMQRCRLLLVDNHPSGPHAAAFARLARAVPGLRYVPYDRRVGTAARDRVFREADTEWALCVDSHVQLHPGALDALLAHIDEDPDSGDLVQGPLVSEDADTVSTHWEPRWGQGMYGQWGSDPRGADPGAPAFEIGMQGLGVFACRTKAWPGLNPAFTGHGGEEGYLHEKFRRAGHSVRCLPALRWTHRFDGPRPAPATRTWYQRLRNYLIAHDELGLPADEALAHFAEFLGEDAVREGVARYRAERAHPFSAFDAVTCVCVEDRPERRDRLRARLDAWGVRPDRVHHQPAVTVSAGPLTARALAHRTAIREARIDGLTSVLVLEDDTVLLDGALWVLRRALAELGARPWSVLHLDGAAETASRVDGCHHLETVTDAADGRAVAYHRDVFTRLLDELPDTEAEMAAWVERHTSVPAYLARCGLPDRYRTIPPVAAREDGLDLVADDLRDQFTR</sequence>
<accession>A0A3S9Z7D7</accession>
<dbReference type="Pfam" id="PF00535">
    <property type="entry name" value="Glycos_transf_2"/>
    <property type="match status" value="1"/>
</dbReference>
<proteinExistence type="predicted"/>
<protein>
    <submittedName>
        <fullName evidence="3">Glycosyl transferase family 2</fullName>
    </submittedName>
    <submittedName>
        <fullName evidence="2">Glycosyltransferase</fullName>
    </submittedName>
</protein>
<evidence type="ECO:0000313" key="3">
    <source>
        <dbReference type="EMBL" id="QCN89479.1"/>
    </source>
</evidence>
<gene>
    <name evidence="3" type="ORF">DDJ31_34700</name>
    <name evidence="2" type="ORF">ELQ87_04655</name>
</gene>